<keyword evidence="2" id="KW-1133">Transmembrane helix</keyword>
<keyword evidence="2" id="KW-0812">Transmembrane</keyword>
<sequence length="217" mass="23400">MSSWKRDFASGLIVVLPVLVSAYVIAWLYGVISAVTPQRVIKVDLLTDLGLSSGVASTLVEPLRVLVVLAVFVVFVFSVGYLMRTAVGNLAEGLIDNMANRVPGLRVVYNASKMAAETALGGTDSLQTPVRVEPLPGMRLTAFKTGKTTEDGREVVFLPTAPNITTGFVIEIPPEEIEETDERVEDALTRILSAGFGDSERMGNSTVEDLVEVEEKE</sequence>
<feature type="region of interest" description="Disordered" evidence="1">
    <location>
        <begin position="198"/>
        <end position="217"/>
    </location>
</feature>
<dbReference type="Pfam" id="PF04367">
    <property type="entry name" value="DUF502"/>
    <property type="match status" value="1"/>
</dbReference>
<dbReference type="EMBL" id="FNIA01000013">
    <property type="protein sequence ID" value="SDN04615.1"/>
    <property type="molecule type" value="Genomic_DNA"/>
</dbReference>
<protein>
    <submittedName>
        <fullName evidence="3">Uncharacterized membrane protein</fullName>
    </submittedName>
</protein>
<reference evidence="3 4" key="1">
    <citation type="submission" date="2016-10" db="EMBL/GenBank/DDBJ databases">
        <authorList>
            <person name="de Groot N.N."/>
        </authorList>
    </citation>
    <scope>NUCLEOTIDE SEQUENCE [LARGE SCALE GENOMIC DNA]</scope>
    <source>
        <strain evidence="4">EB21,IBRC-M 10013,KCTC 4048</strain>
    </source>
</reference>
<name>A0A1G9Y7U8_9EURY</name>
<keyword evidence="4" id="KW-1185">Reference proteome</keyword>
<feature type="transmembrane region" description="Helical" evidence="2">
    <location>
        <begin position="63"/>
        <end position="83"/>
    </location>
</feature>
<proteinExistence type="predicted"/>
<organism evidence="3 4">
    <name type="scientific">Haloarchaeobius iranensis</name>
    <dbReference type="NCBI Taxonomy" id="996166"/>
    <lineage>
        <taxon>Archaea</taxon>
        <taxon>Methanobacteriati</taxon>
        <taxon>Methanobacteriota</taxon>
        <taxon>Stenosarchaea group</taxon>
        <taxon>Halobacteria</taxon>
        <taxon>Halobacteriales</taxon>
        <taxon>Halorubellaceae</taxon>
        <taxon>Haloarchaeobius</taxon>
    </lineage>
</organism>
<accession>A0A1G9Y7U8</accession>
<dbReference type="AlphaFoldDB" id="A0A1G9Y7U8"/>
<dbReference type="OrthoDB" id="156682at2157"/>
<evidence type="ECO:0000313" key="3">
    <source>
        <dbReference type="EMBL" id="SDN04615.1"/>
    </source>
</evidence>
<gene>
    <name evidence="3" type="ORF">SAMN05192554_11326</name>
</gene>
<evidence type="ECO:0000313" key="4">
    <source>
        <dbReference type="Proteomes" id="UP000199370"/>
    </source>
</evidence>
<evidence type="ECO:0000256" key="2">
    <source>
        <dbReference type="SAM" id="Phobius"/>
    </source>
</evidence>
<dbReference type="Proteomes" id="UP000199370">
    <property type="component" value="Unassembled WGS sequence"/>
</dbReference>
<dbReference type="InterPro" id="IPR007462">
    <property type="entry name" value="COV1-like"/>
</dbReference>
<evidence type="ECO:0000256" key="1">
    <source>
        <dbReference type="SAM" id="MobiDB-lite"/>
    </source>
</evidence>
<dbReference type="PANTHER" id="PTHR31876">
    <property type="entry name" value="COV-LIKE PROTEIN 1"/>
    <property type="match status" value="1"/>
</dbReference>
<dbReference type="PANTHER" id="PTHR31876:SF26">
    <property type="entry name" value="PROTEIN LIKE COV 2"/>
    <property type="match status" value="1"/>
</dbReference>
<keyword evidence="2" id="KW-0472">Membrane</keyword>
<feature type="transmembrane region" description="Helical" evidence="2">
    <location>
        <begin position="12"/>
        <end position="32"/>
    </location>
</feature>
<dbReference type="STRING" id="996166.SAMN05192554_11326"/>
<dbReference type="RefSeq" id="WP_089734235.1">
    <property type="nucleotide sequence ID" value="NZ_FNIA01000013.1"/>
</dbReference>